<dbReference type="OrthoDB" id="9793626at2"/>
<comment type="caution">
    <text evidence="11">The sequence shown here is derived from an EMBL/GenBank/DDBJ whole genome shotgun (WGS) entry which is preliminary data.</text>
</comment>
<dbReference type="InterPro" id="IPR006139">
    <property type="entry name" value="D-isomer_2_OHA_DH_cat_dom"/>
</dbReference>
<dbReference type="CDD" id="cd04902">
    <property type="entry name" value="ACT_3PGDH-xct"/>
    <property type="match status" value="1"/>
</dbReference>
<dbReference type="InterPro" id="IPR006236">
    <property type="entry name" value="PGDH"/>
</dbReference>
<dbReference type="UniPathway" id="UPA00135">
    <property type="reaction ID" value="UER00196"/>
</dbReference>
<dbReference type="PROSITE" id="PS00670">
    <property type="entry name" value="D_2_HYDROXYACID_DH_2"/>
    <property type="match status" value="1"/>
</dbReference>
<dbReference type="PROSITE" id="PS51671">
    <property type="entry name" value="ACT"/>
    <property type="match status" value="1"/>
</dbReference>
<dbReference type="Gene3D" id="3.30.1330.90">
    <property type="entry name" value="D-3-phosphoglycerate dehydrogenase, domain 3"/>
    <property type="match status" value="1"/>
</dbReference>
<name>A0A371NRN6_9MICO</name>
<dbReference type="Gene3D" id="3.30.70.260">
    <property type="match status" value="1"/>
</dbReference>
<dbReference type="Gene3D" id="3.40.50.720">
    <property type="entry name" value="NAD(P)-binding Rossmann-like Domain"/>
    <property type="match status" value="2"/>
</dbReference>
<comment type="catalytic activity">
    <reaction evidence="7">
        <text>(R)-2-hydroxyglutarate + NAD(+) = 2-oxoglutarate + NADH + H(+)</text>
        <dbReference type="Rhea" id="RHEA:49612"/>
        <dbReference type="ChEBI" id="CHEBI:15378"/>
        <dbReference type="ChEBI" id="CHEBI:15801"/>
        <dbReference type="ChEBI" id="CHEBI:16810"/>
        <dbReference type="ChEBI" id="CHEBI:57540"/>
        <dbReference type="ChEBI" id="CHEBI:57945"/>
        <dbReference type="EC" id="1.1.1.399"/>
    </reaction>
</comment>
<dbReference type="NCBIfam" id="TIGR01327">
    <property type="entry name" value="PGDH"/>
    <property type="match status" value="1"/>
</dbReference>
<dbReference type="PANTHER" id="PTHR42938:SF47">
    <property type="entry name" value="HYDROXYPYRUVATE REDUCTASE"/>
    <property type="match status" value="1"/>
</dbReference>
<organism evidence="11 12">
    <name type="scientific">Microbacterium bovistercoris</name>
    <dbReference type="NCBI Taxonomy" id="2293570"/>
    <lineage>
        <taxon>Bacteria</taxon>
        <taxon>Bacillati</taxon>
        <taxon>Actinomycetota</taxon>
        <taxon>Actinomycetes</taxon>
        <taxon>Micrococcales</taxon>
        <taxon>Microbacteriaceae</taxon>
        <taxon>Microbacterium</taxon>
    </lineage>
</organism>
<evidence type="ECO:0000259" key="10">
    <source>
        <dbReference type="PROSITE" id="PS51671"/>
    </source>
</evidence>
<dbReference type="SUPFAM" id="SSF55021">
    <property type="entry name" value="ACT-like"/>
    <property type="match status" value="1"/>
</dbReference>
<comment type="similarity">
    <text evidence="3 9">Belongs to the D-isomer specific 2-hydroxyacid dehydrogenase family.</text>
</comment>
<evidence type="ECO:0000256" key="5">
    <source>
        <dbReference type="ARBA" id="ARBA00023002"/>
    </source>
</evidence>
<dbReference type="InterPro" id="IPR002912">
    <property type="entry name" value="ACT_dom"/>
</dbReference>
<keyword evidence="9" id="KW-0718">Serine biosynthesis</keyword>
<proteinExistence type="inferred from homology"/>
<dbReference type="SUPFAM" id="SSF52283">
    <property type="entry name" value="Formate/glycerate dehydrogenase catalytic domain-like"/>
    <property type="match status" value="1"/>
</dbReference>
<dbReference type="InterPro" id="IPR045865">
    <property type="entry name" value="ACT-like_dom_sf"/>
</dbReference>
<dbReference type="InterPro" id="IPR045626">
    <property type="entry name" value="PGDH_ASB_dom"/>
</dbReference>
<dbReference type="InterPro" id="IPR006140">
    <property type="entry name" value="D-isomer_DH_NAD-bd"/>
</dbReference>
<dbReference type="Pfam" id="PF02826">
    <property type="entry name" value="2-Hacid_dh_C"/>
    <property type="match status" value="1"/>
</dbReference>
<evidence type="ECO:0000256" key="2">
    <source>
        <dbReference type="ARBA" id="ARBA00005216"/>
    </source>
</evidence>
<dbReference type="PROSITE" id="PS00671">
    <property type="entry name" value="D_2_HYDROXYACID_DH_3"/>
    <property type="match status" value="1"/>
</dbReference>
<dbReference type="GO" id="GO:0006564">
    <property type="term" value="P:L-serine biosynthetic process"/>
    <property type="evidence" value="ECO:0007669"/>
    <property type="project" value="UniProtKB-UniRule"/>
</dbReference>
<keyword evidence="6 9" id="KW-0520">NAD</keyword>
<dbReference type="FunFam" id="3.40.50.720:FF:000021">
    <property type="entry name" value="D-3-phosphoglycerate dehydrogenase"/>
    <property type="match status" value="1"/>
</dbReference>
<comment type="function">
    <text evidence="1">Catalyzes the reversible oxidation of 3-phospho-D-glycerate to 3-phosphonooxypyruvate, the first step of the phosphorylated L-serine biosynthesis pathway. Also catalyzes the reversible oxidation of 2-hydroxyglutarate to 2-oxoglutarate.</text>
</comment>
<dbReference type="SUPFAM" id="SSF51735">
    <property type="entry name" value="NAD(P)-binding Rossmann-fold domains"/>
    <property type="match status" value="1"/>
</dbReference>
<protein>
    <recommendedName>
        <fullName evidence="4 9">D-3-phosphoglycerate dehydrogenase</fullName>
        <ecNumber evidence="9">1.1.1.95</ecNumber>
    </recommendedName>
</protein>
<evidence type="ECO:0000256" key="7">
    <source>
        <dbReference type="ARBA" id="ARBA00048126"/>
    </source>
</evidence>
<evidence type="ECO:0000256" key="3">
    <source>
        <dbReference type="ARBA" id="ARBA00005854"/>
    </source>
</evidence>
<keyword evidence="12" id="KW-1185">Reference proteome</keyword>
<dbReference type="GO" id="GO:0051287">
    <property type="term" value="F:NAD binding"/>
    <property type="evidence" value="ECO:0007669"/>
    <property type="project" value="UniProtKB-UniRule"/>
</dbReference>
<gene>
    <name evidence="11" type="ORF">DY023_13120</name>
</gene>
<evidence type="ECO:0000256" key="6">
    <source>
        <dbReference type="ARBA" id="ARBA00023027"/>
    </source>
</evidence>
<dbReference type="SUPFAM" id="SSF143548">
    <property type="entry name" value="Serine metabolism enzymes domain"/>
    <property type="match status" value="1"/>
</dbReference>
<evidence type="ECO:0000256" key="9">
    <source>
        <dbReference type="RuleBase" id="RU363003"/>
    </source>
</evidence>
<dbReference type="EC" id="1.1.1.95" evidence="9"/>
<dbReference type="Pfam" id="PF00389">
    <property type="entry name" value="2-Hacid_dh"/>
    <property type="match status" value="1"/>
</dbReference>
<dbReference type="RefSeq" id="WP_116242782.1">
    <property type="nucleotide sequence ID" value="NZ_QUAB01000045.1"/>
</dbReference>
<dbReference type="Pfam" id="PF19304">
    <property type="entry name" value="PGDH_inter"/>
    <property type="match status" value="1"/>
</dbReference>
<dbReference type="InterPro" id="IPR029753">
    <property type="entry name" value="D-isomer_DH_CS"/>
</dbReference>
<keyword evidence="5 9" id="KW-0560">Oxidoreductase</keyword>
<dbReference type="PROSITE" id="PS00065">
    <property type="entry name" value="D_2_HYDROXYACID_DH_1"/>
    <property type="match status" value="1"/>
</dbReference>
<evidence type="ECO:0000313" key="11">
    <source>
        <dbReference type="EMBL" id="REJ04844.1"/>
    </source>
</evidence>
<evidence type="ECO:0000256" key="1">
    <source>
        <dbReference type="ARBA" id="ARBA00003800"/>
    </source>
</evidence>
<dbReference type="InterPro" id="IPR029752">
    <property type="entry name" value="D-isomer_DH_CS1"/>
</dbReference>
<evidence type="ECO:0000256" key="8">
    <source>
        <dbReference type="ARBA" id="ARBA00048731"/>
    </source>
</evidence>
<dbReference type="Proteomes" id="UP000262172">
    <property type="component" value="Unassembled WGS sequence"/>
</dbReference>
<dbReference type="InterPro" id="IPR029009">
    <property type="entry name" value="ASB_dom_sf"/>
</dbReference>
<dbReference type="EMBL" id="QUAB01000045">
    <property type="protein sequence ID" value="REJ04844.1"/>
    <property type="molecule type" value="Genomic_DNA"/>
</dbReference>
<dbReference type="GO" id="GO:0004617">
    <property type="term" value="F:phosphoglycerate dehydrogenase activity"/>
    <property type="evidence" value="ECO:0007669"/>
    <property type="project" value="UniProtKB-UniRule"/>
</dbReference>
<evidence type="ECO:0000256" key="4">
    <source>
        <dbReference type="ARBA" id="ARBA00021582"/>
    </source>
</evidence>
<dbReference type="InterPro" id="IPR036291">
    <property type="entry name" value="NAD(P)-bd_dom_sf"/>
</dbReference>
<reference evidence="11 12" key="1">
    <citation type="submission" date="2018-08" db="EMBL/GenBank/DDBJ databases">
        <title>Isolation, diversity and antifungal activity of Actinobacteria from cow dung.</title>
        <authorList>
            <person name="Ling L."/>
        </authorList>
    </citation>
    <scope>NUCLEOTIDE SEQUENCE [LARGE SCALE GENOMIC DNA]</scope>
    <source>
        <strain evidence="11 12">NEAU-LLE</strain>
    </source>
</reference>
<comment type="pathway">
    <text evidence="2 9">Amino-acid biosynthesis; L-serine biosynthesis; L-serine from 3-phospho-D-glycerate: step 1/3.</text>
</comment>
<comment type="catalytic activity">
    <reaction evidence="8 9">
        <text>(2R)-3-phosphoglycerate + NAD(+) = 3-phosphooxypyruvate + NADH + H(+)</text>
        <dbReference type="Rhea" id="RHEA:12641"/>
        <dbReference type="ChEBI" id="CHEBI:15378"/>
        <dbReference type="ChEBI" id="CHEBI:18110"/>
        <dbReference type="ChEBI" id="CHEBI:57540"/>
        <dbReference type="ChEBI" id="CHEBI:57945"/>
        <dbReference type="ChEBI" id="CHEBI:58272"/>
        <dbReference type="EC" id="1.1.1.95"/>
    </reaction>
</comment>
<dbReference type="CDD" id="cd12173">
    <property type="entry name" value="PGDH_4"/>
    <property type="match status" value="1"/>
</dbReference>
<dbReference type="AlphaFoldDB" id="A0A371NRN6"/>
<feature type="domain" description="ACT" evidence="10">
    <location>
        <begin position="459"/>
        <end position="534"/>
    </location>
</feature>
<keyword evidence="9" id="KW-0028">Amino-acid biosynthesis</keyword>
<evidence type="ECO:0000313" key="12">
    <source>
        <dbReference type="Proteomes" id="UP000262172"/>
    </source>
</evidence>
<sequence length="534" mass="55659">MPKPVVLIAEVLSPATIEALGPDFDVRDVDGTDREALFAALADADAVLVRSATKIDAEALSHAPKLKVVARAGVGLDNVDIKAATAAGVMVVNAPTSNIVSAAELTVGHILSLARHIPAAHASLAAGAWKRSSFTGTELLEKTVGIVGLGRIGALIAARLSGFDVRLIAYDPYVTSARAQQLGVQLVSLDELLAEADFLTIHMPKTPETTGMIGAEQLKAMKPSAYVVNVARGGLIDEDALLEALQTGEIAGAGLDVFTSEPPAEGSTARALTELPNVVATPHLGASTEEAQEKAGVSVARSVRLALGGDLVPDAVNVAGGVIDPYVRPGIALVEKLGQVFSGLAQSPLTSLDVEVHGELNDYDVSVLKLAALKGVFANIVSETVSYVNAPLLAEQRGVAVRLLKDDVSEEYRNVITLRGALSDGSQLSVSGTLTGPKQIEKLVGINDHALELPLGQHHVVMLYTDRPGIVAVYGQKFGEAGVNIAGMQIARRAAGDQALSVLTLDSPVGDELIDEIREAIDADLFRQIEVTTL</sequence>
<dbReference type="PANTHER" id="PTHR42938">
    <property type="entry name" value="FORMATE DEHYDROGENASE 1"/>
    <property type="match status" value="1"/>
</dbReference>
<accession>A0A371NRN6</accession>